<keyword evidence="4" id="KW-1134">Transmembrane beta strand</keyword>
<reference evidence="10" key="1">
    <citation type="submission" date="2021-02" db="EMBL/GenBank/DDBJ databases">
        <title>Metagenome analyses of Stigonema ocellatum DSM 106950, Chlorogloea purpurea SAG 13.99 and Gomphosphaeria aponina DSM 107014.</title>
        <authorList>
            <person name="Marter P."/>
            <person name="Huang S."/>
        </authorList>
    </citation>
    <scope>NUCLEOTIDE SEQUENCE</scope>
    <source>
        <strain evidence="10">JP213</strain>
    </source>
</reference>
<dbReference type="Proteomes" id="UP000767446">
    <property type="component" value="Unassembled WGS sequence"/>
</dbReference>
<dbReference type="PROSITE" id="PS51779">
    <property type="entry name" value="POTRA"/>
    <property type="match status" value="1"/>
</dbReference>
<dbReference type="InterPro" id="IPR051544">
    <property type="entry name" value="TPS_OM_transporter"/>
</dbReference>
<accession>A0A941GX12</accession>
<dbReference type="GO" id="GO:0008320">
    <property type="term" value="F:protein transmembrane transporter activity"/>
    <property type="evidence" value="ECO:0007669"/>
    <property type="project" value="TreeGrafter"/>
</dbReference>
<dbReference type="PANTHER" id="PTHR34597">
    <property type="entry name" value="SLR1661 PROTEIN"/>
    <property type="match status" value="1"/>
</dbReference>
<keyword evidence="3" id="KW-0813">Transport</keyword>
<dbReference type="GO" id="GO:0098046">
    <property type="term" value="C:type V protein secretion system complex"/>
    <property type="evidence" value="ECO:0007669"/>
    <property type="project" value="TreeGrafter"/>
</dbReference>
<evidence type="ECO:0000259" key="9">
    <source>
        <dbReference type="PROSITE" id="PS51779"/>
    </source>
</evidence>
<keyword evidence="8" id="KW-0998">Cell outer membrane</keyword>
<evidence type="ECO:0000256" key="8">
    <source>
        <dbReference type="ARBA" id="ARBA00023237"/>
    </source>
</evidence>
<protein>
    <submittedName>
        <fullName evidence="10">ShlB/FhaC/HecB family hemolysin secretion/activation protein</fullName>
    </submittedName>
</protein>
<dbReference type="GO" id="GO:0009279">
    <property type="term" value="C:cell outer membrane"/>
    <property type="evidence" value="ECO:0007669"/>
    <property type="project" value="UniProtKB-SubCell"/>
</dbReference>
<proteinExistence type="inferred from homology"/>
<gene>
    <name evidence="10" type="ORF">DSM107014_11330</name>
</gene>
<evidence type="ECO:0000256" key="4">
    <source>
        <dbReference type="ARBA" id="ARBA00022452"/>
    </source>
</evidence>
<evidence type="ECO:0000256" key="1">
    <source>
        <dbReference type="ARBA" id="ARBA00004442"/>
    </source>
</evidence>
<evidence type="ECO:0000256" key="3">
    <source>
        <dbReference type="ARBA" id="ARBA00022448"/>
    </source>
</evidence>
<comment type="subcellular location">
    <subcellularLocation>
        <location evidence="1">Cell outer membrane</location>
    </subcellularLocation>
</comment>
<evidence type="ECO:0000256" key="2">
    <source>
        <dbReference type="ARBA" id="ARBA00009055"/>
    </source>
</evidence>
<keyword evidence="5" id="KW-0812">Transmembrane</keyword>
<feature type="domain" description="POTRA" evidence="9">
    <location>
        <begin position="72"/>
        <end position="147"/>
    </location>
</feature>
<dbReference type="Pfam" id="PF08479">
    <property type="entry name" value="POTRA_2"/>
    <property type="match status" value="1"/>
</dbReference>
<dbReference type="InterPro" id="IPR013686">
    <property type="entry name" value="Polypept-transport_assoc_ShlB"/>
</dbReference>
<comment type="caution">
    <text evidence="10">The sequence shown here is derived from an EMBL/GenBank/DDBJ whole genome shotgun (WGS) entry which is preliminary data.</text>
</comment>
<dbReference type="PANTHER" id="PTHR34597:SF1">
    <property type="entry name" value="HEME_HEMOPEXIN TRANSPORTER PROTEIN HUXB"/>
    <property type="match status" value="1"/>
</dbReference>
<keyword evidence="7" id="KW-0472">Membrane</keyword>
<dbReference type="InterPro" id="IPR005565">
    <property type="entry name" value="Hemolysn_activator_HlyB_C"/>
</dbReference>
<dbReference type="Gene3D" id="2.40.160.50">
    <property type="entry name" value="membrane protein fhac: a member of the omp85/tpsb transporter family"/>
    <property type="match status" value="1"/>
</dbReference>
<comment type="similarity">
    <text evidence="2">Belongs to the TPS (TC 1.B.20) family.</text>
</comment>
<evidence type="ECO:0000256" key="5">
    <source>
        <dbReference type="ARBA" id="ARBA00022692"/>
    </source>
</evidence>
<dbReference type="Gene3D" id="3.10.20.310">
    <property type="entry name" value="membrane protein fhac"/>
    <property type="match status" value="1"/>
</dbReference>
<evidence type="ECO:0000313" key="10">
    <source>
        <dbReference type="EMBL" id="MBR8828471.1"/>
    </source>
</evidence>
<evidence type="ECO:0000313" key="11">
    <source>
        <dbReference type="Proteomes" id="UP000767446"/>
    </source>
</evidence>
<evidence type="ECO:0000256" key="6">
    <source>
        <dbReference type="ARBA" id="ARBA00022927"/>
    </source>
</evidence>
<dbReference type="EMBL" id="JADQBC010000071">
    <property type="protein sequence ID" value="MBR8828471.1"/>
    <property type="molecule type" value="Genomic_DNA"/>
</dbReference>
<organism evidence="10 11">
    <name type="scientific">Gomphosphaeria aponina SAG 52.96 = DSM 107014</name>
    <dbReference type="NCBI Taxonomy" id="1521640"/>
    <lineage>
        <taxon>Bacteria</taxon>
        <taxon>Bacillati</taxon>
        <taxon>Cyanobacteriota</taxon>
        <taxon>Cyanophyceae</taxon>
        <taxon>Oscillatoriophycideae</taxon>
        <taxon>Chroococcales</taxon>
        <taxon>Gomphosphaeriaceae</taxon>
        <taxon>Gomphosphaeria</taxon>
    </lineage>
</organism>
<dbReference type="AlphaFoldDB" id="A0A941GX12"/>
<keyword evidence="6" id="KW-0653">Protein transport</keyword>
<dbReference type="GO" id="GO:0046819">
    <property type="term" value="P:protein secretion by the type V secretion system"/>
    <property type="evidence" value="ECO:0007669"/>
    <property type="project" value="TreeGrafter"/>
</dbReference>
<dbReference type="InterPro" id="IPR034746">
    <property type="entry name" value="POTRA"/>
</dbReference>
<dbReference type="Pfam" id="PF03865">
    <property type="entry name" value="ShlB"/>
    <property type="match status" value="1"/>
</dbReference>
<evidence type="ECO:0000256" key="7">
    <source>
        <dbReference type="ARBA" id="ARBA00023136"/>
    </source>
</evidence>
<sequence length="564" mass="61780">MDKHNKKVLWALSIILSGTLVGVESQAQVPISPEIPPPEIPPLLPPPEDLLPIPTPPVSQPDEPATTIPGTITVNRFNFEGNTAFSNEQLAEVTAPYTGRPLSFAELLAARSAVTQLYVDNGYLTSGAFIPPQEFQGGVVTIDILEGTLEDINVEVEGRLSPDYVGSRLKIAGGKPLNVPKLLEALQMLQLSPLIENISAELAAGIRSGTSSLQVKVISANTFSAEVILDNGRSPAVGSFRRIVSVGEGNVFGIGDRFDISYRNTDGSDDLELGYNIPLTASNTTLNLGYRYISAEIIESPFDVLDIESEYVKYEGGIRQPLLQNPNQELAIGLSFDYQDTETTLLGEPFAFPFSGANDEGENRVSSLRFYQEWLARTEQQVISARSQFSFGINAFDNVTQAEPPDSLYFSWRGQAQWVRLLAADTVLLARSELQIADTALVPIEKYSLGGLGTVRGYRQDVLLTDNAFFASIEARFPIYRQEEKEVVLQIVPFFDFGTGWNNSGSPELEEDQTLASLGLGLQFQVSDNFTARLDWGIPLIEVDTGDGTWQENGILFTIRISPF</sequence>
<name>A0A941GX12_9CHRO</name>